<dbReference type="ExpressionAtlas" id="A0A2K3KMN7">
    <property type="expression patterns" value="baseline"/>
</dbReference>
<proteinExistence type="predicted"/>
<organism evidence="2 3">
    <name type="scientific">Trifolium pratense</name>
    <name type="common">Red clover</name>
    <dbReference type="NCBI Taxonomy" id="57577"/>
    <lineage>
        <taxon>Eukaryota</taxon>
        <taxon>Viridiplantae</taxon>
        <taxon>Streptophyta</taxon>
        <taxon>Embryophyta</taxon>
        <taxon>Tracheophyta</taxon>
        <taxon>Spermatophyta</taxon>
        <taxon>Magnoliopsida</taxon>
        <taxon>eudicotyledons</taxon>
        <taxon>Gunneridae</taxon>
        <taxon>Pentapetalae</taxon>
        <taxon>rosids</taxon>
        <taxon>fabids</taxon>
        <taxon>Fabales</taxon>
        <taxon>Fabaceae</taxon>
        <taxon>Papilionoideae</taxon>
        <taxon>50 kb inversion clade</taxon>
        <taxon>NPAAA clade</taxon>
        <taxon>Hologalegina</taxon>
        <taxon>IRL clade</taxon>
        <taxon>Trifolieae</taxon>
        <taxon>Trifolium</taxon>
    </lineage>
</organism>
<sequence>MPVRGSSGLPPRPPISRCNSEVIDPATVKAAVSHCLKSEENS</sequence>
<accession>A0A2K3KMN7</accession>
<name>A0A2K3KMN7_TRIPR</name>
<evidence type="ECO:0000256" key="1">
    <source>
        <dbReference type="SAM" id="MobiDB-lite"/>
    </source>
</evidence>
<feature type="region of interest" description="Disordered" evidence="1">
    <location>
        <begin position="1"/>
        <end position="20"/>
    </location>
</feature>
<dbReference type="AlphaFoldDB" id="A0A2K3KMN7"/>
<evidence type="ECO:0000313" key="3">
    <source>
        <dbReference type="Proteomes" id="UP000236291"/>
    </source>
</evidence>
<evidence type="ECO:0000313" key="2">
    <source>
        <dbReference type="EMBL" id="PNX67519.1"/>
    </source>
</evidence>
<gene>
    <name evidence="2" type="ORF">L195_g063554</name>
</gene>
<dbReference type="EMBL" id="ASHM01210855">
    <property type="protein sequence ID" value="PNX67519.1"/>
    <property type="molecule type" value="Genomic_DNA"/>
</dbReference>
<reference evidence="2 3" key="1">
    <citation type="journal article" date="2014" name="Am. J. Bot.">
        <title>Genome assembly and annotation for red clover (Trifolium pratense; Fabaceae).</title>
        <authorList>
            <person name="Istvanek J."/>
            <person name="Jaros M."/>
            <person name="Krenek A."/>
            <person name="Repkova J."/>
        </authorList>
    </citation>
    <scope>NUCLEOTIDE SEQUENCE [LARGE SCALE GENOMIC DNA]</scope>
    <source>
        <strain evidence="3">cv. Tatra</strain>
        <tissue evidence="2">Young leaves</tissue>
    </source>
</reference>
<reference evidence="2 3" key="2">
    <citation type="journal article" date="2017" name="Front. Plant Sci.">
        <title>Gene Classification and Mining of Molecular Markers Useful in Red Clover (Trifolium pratense) Breeding.</title>
        <authorList>
            <person name="Istvanek J."/>
            <person name="Dluhosova J."/>
            <person name="Dluhos P."/>
            <person name="Patkova L."/>
            <person name="Nedelnik J."/>
            <person name="Repkova J."/>
        </authorList>
    </citation>
    <scope>NUCLEOTIDE SEQUENCE [LARGE SCALE GENOMIC DNA]</scope>
    <source>
        <strain evidence="3">cv. Tatra</strain>
        <tissue evidence="2">Young leaves</tissue>
    </source>
</reference>
<dbReference type="Proteomes" id="UP000236291">
    <property type="component" value="Unassembled WGS sequence"/>
</dbReference>
<protein>
    <submittedName>
        <fullName evidence="2">Uncharacterized protein</fullName>
    </submittedName>
</protein>
<comment type="caution">
    <text evidence="2">The sequence shown here is derived from an EMBL/GenBank/DDBJ whole genome shotgun (WGS) entry which is preliminary data.</text>
</comment>
<feature type="non-terminal residue" evidence="2">
    <location>
        <position position="42"/>
    </location>
</feature>